<gene>
    <name evidence="5" type="ORF">CXB45_02440</name>
</gene>
<evidence type="ECO:0000259" key="4">
    <source>
        <dbReference type="PROSITE" id="PS50932"/>
    </source>
</evidence>
<dbReference type="CDD" id="cd06279">
    <property type="entry name" value="PBP1_LacI-like"/>
    <property type="match status" value="1"/>
</dbReference>
<dbReference type="SUPFAM" id="SSF53822">
    <property type="entry name" value="Periplasmic binding protein-like I"/>
    <property type="match status" value="1"/>
</dbReference>
<protein>
    <submittedName>
        <fullName evidence="5">LacI family transcriptional regulator</fullName>
    </submittedName>
</protein>
<dbReference type="InterPro" id="IPR000843">
    <property type="entry name" value="HTH_LacI"/>
</dbReference>
<dbReference type="GO" id="GO:0003700">
    <property type="term" value="F:DNA-binding transcription factor activity"/>
    <property type="evidence" value="ECO:0007669"/>
    <property type="project" value="TreeGrafter"/>
</dbReference>
<dbReference type="Pfam" id="PF00532">
    <property type="entry name" value="Peripla_BP_1"/>
    <property type="match status" value="1"/>
</dbReference>
<dbReference type="PANTHER" id="PTHR30146:SF138">
    <property type="entry name" value="TRANSCRIPTIONAL REGULATORY PROTEIN"/>
    <property type="match status" value="1"/>
</dbReference>
<organism evidence="5 6">
    <name type="scientific">Corynebacterium mastitidis</name>
    <dbReference type="NCBI Taxonomy" id="161890"/>
    <lineage>
        <taxon>Bacteria</taxon>
        <taxon>Bacillati</taxon>
        <taxon>Actinomycetota</taxon>
        <taxon>Actinomycetes</taxon>
        <taxon>Mycobacteriales</taxon>
        <taxon>Corynebacteriaceae</taxon>
        <taxon>Corynebacterium</taxon>
    </lineage>
</organism>
<dbReference type="AlphaFoldDB" id="A0A2N0X9I2"/>
<dbReference type="RefSeq" id="WP_101173038.1">
    <property type="nucleotide sequence ID" value="NZ_JAKRKB010000008.1"/>
</dbReference>
<dbReference type="Gene3D" id="1.10.260.40">
    <property type="entry name" value="lambda repressor-like DNA-binding domains"/>
    <property type="match status" value="1"/>
</dbReference>
<comment type="caution">
    <text evidence="5">The sequence shown here is derived from an EMBL/GenBank/DDBJ whole genome shotgun (WGS) entry which is preliminary data.</text>
</comment>
<evidence type="ECO:0000256" key="3">
    <source>
        <dbReference type="ARBA" id="ARBA00023163"/>
    </source>
</evidence>
<evidence type="ECO:0000313" key="6">
    <source>
        <dbReference type="Proteomes" id="UP000233249"/>
    </source>
</evidence>
<dbReference type="OrthoDB" id="5171752at2"/>
<keyword evidence="2" id="KW-0238">DNA-binding</keyword>
<evidence type="ECO:0000256" key="2">
    <source>
        <dbReference type="ARBA" id="ARBA00023125"/>
    </source>
</evidence>
<dbReference type="PANTHER" id="PTHR30146">
    <property type="entry name" value="LACI-RELATED TRANSCRIPTIONAL REPRESSOR"/>
    <property type="match status" value="1"/>
</dbReference>
<dbReference type="GO" id="GO:0000976">
    <property type="term" value="F:transcription cis-regulatory region binding"/>
    <property type="evidence" value="ECO:0007669"/>
    <property type="project" value="TreeGrafter"/>
</dbReference>
<keyword evidence="1" id="KW-0805">Transcription regulation</keyword>
<dbReference type="InterPro" id="IPR010982">
    <property type="entry name" value="Lambda_DNA-bd_dom_sf"/>
</dbReference>
<dbReference type="EMBL" id="PJAF01000004">
    <property type="protein sequence ID" value="PKF69354.1"/>
    <property type="molecule type" value="Genomic_DNA"/>
</dbReference>
<name>A0A2N0X9I2_9CORY</name>
<dbReference type="Pfam" id="PF00356">
    <property type="entry name" value="LacI"/>
    <property type="match status" value="1"/>
</dbReference>
<reference evidence="5 6" key="1">
    <citation type="submission" date="2017-12" db="EMBL/GenBank/DDBJ databases">
        <title>Corynebacterium mastitidis 16-1433 Genome.</title>
        <authorList>
            <person name="Gulvik C.A."/>
        </authorList>
    </citation>
    <scope>NUCLEOTIDE SEQUENCE [LARGE SCALE GENOMIC DNA]</scope>
    <source>
        <strain evidence="5 6">16-1433</strain>
    </source>
</reference>
<dbReference type="Gene3D" id="3.40.50.2300">
    <property type="match status" value="2"/>
</dbReference>
<dbReference type="InterPro" id="IPR001761">
    <property type="entry name" value="Peripla_BP/Lac1_sug-bd_dom"/>
</dbReference>
<evidence type="ECO:0000256" key="1">
    <source>
        <dbReference type="ARBA" id="ARBA00023015"/>
    </source>
</evidence>
<dbReference type="PROSITE" id="PS50932">
    <property type="entry name" value="HTH_LACI_2"/>
    <property type="match status" value="1"/>
</dbReference>
<accession>A0A2N0X9I2</accession>
<proteinExistence type="predicted"/>
<dbReference type="SUPFAM" id="SSF47413">
    <property type="entry name" value="lambda repressor-like DNA-binding domains"/>
    <property type="match status" value="1"/>
</dbReference>
<dbReference type="STRING" id="1121365.GCA_000375365_00713"/>
<keyword evidence="3" id="KW-0804">Transcription</keyword>
<dbReference type="InterPro" id="IPR028082">
    <property type="entry name" value="Peripla_BP_I"/>
</dbReference>
<sequence>MPRRTAHKATLASLAAELGVSRTTVSNAYNHPEQLSPALRARILAAARARGYTGPDPTARSLRSGRAGAIGVVLTEDLTYAFDDQPSVDFLAGVAEACADSEVSLTLIPVGAHEHRRTSLVAGASVDGFVVYSVAEDDPDLRAVLARRLPTVICGQPTTIEGVPFVGIDDRRAIEPAARALVQAGHRRVGILAIRLHRDPVDGFIDHRDLPRAGLHIQRDRVCGALDVFAEAGIDPAGVPVVTRHINDAPRARSAAEQLLGAHPDLTAVLCTTDSMAGGVLAYARERGLSVPGDLSVTGFDGVPAALRAGLTTVIQPNRMKGVAAGTTLLESVRQGGEEARRIILGTEFFPGATVAPPREAAR</sequence>
<feature type="domain" description="HTH lacI-type" evidence="4">
    <location>
        <begin position="9"/>
        <end position="64"/>
    </location>
</feature>
<dbReference type="Proteomes" id="UP000233249">
    <property type="component" value="Unassembled WGS sequence"/>
</dbReference>
<dbReference type="SMART" id="SM00354">
    <property type="entry name" value="HTH_LACI"/>
    <property type="match status" value="1"/>
</dbReference>
<evidence type="ECO:0000313" key="5">
    <source>
        <dbReference type="EMBL" id="PKF69354.1"/>
    </source>
</evidence>